<accession>A0ABQ7LNA3</accession>
<gene>
    <name evidence="2" type="primary">A08g500200.1_BraROA</name>
    <name evidence="2" type="ORF">IGI04_029258</name>
</gene>
<feature type="region of interest" description="Disordered" evidence="1">
    <location>
        <begin position="50"/>
        <end position="81"/>
    </location>
</feature>
<name>A0ABQ7LNA3_BRACM</name>
<organism evidence="2 3">
    <name type="scientific">Brassica rapa subsp. trilocularis</name>
    <dbReference type="NCBI Taxonomy" id="1813537"/>
    <lineage>
        <taxon>Eukaryota</taxon>
        <taxon>Viridiplantae</taxon>
        <taxon>Streptophyta</taxon>
        <taxon>Embryophyta</taxon>
        <taxon>Tracheophyta</taxon>
        <taxon>Spermatophyta</taxon>
        <taxon>Magnoliopsida</taxon>
        <taxon>eudicotyledons</taxon>
        <taxon>Gunneridae</taxon>
        <taxon>Pentapetalae</taxon>
        <taxon>rosids</taxon>
        <taxon>malvids</taxon>
        <taxon>Brassicales</taxon>
        <taxon>Brassicaceae</taxon>
        <taxon>Brassiceae</taxon>
        <taxon>Brassica</taxon>
    </lineage>
</organism>
<sequence>MESLFSRKTETTKVPNSDVKRVVPSRPGPDRCGFFLLRVKAGQARAGCGLQKVGPSPPRRNAQAFSGRPAGCEPSGAPIDF</sequence>
<proteinExistence type="predicted"/>
<protein>
    <submittedName>
        <fullName evidence="2">Uncharacterized protein</fullName>
    </submittedName>
</protein>
<feature type="compositionally biased region" description="Basic and acidic residues" evidence="1">
    <location>
        <begin position="1"/>
        <end position="11"/>
    </location>
</feature>
<evidence type="ECO:0000313" key="2">
    <source>
        <dbReference type="EMBL" id="KAG5387717.1"/>
    </source>
</evidence>
<dbReference type="Proteomes" id="UP000823674">
    <property type="component" value="Chromosome A08"/>
</dbReference>
<dbReference type="EMBL" id="JADBGQ010000007">
    <property type="protein sequence ID" value="KAG5387717.1"/>
    <property type="molecule type" value="Genomic_DNA"/>
</dbReference>
<feature type="region of interest" description="Disordered" evidence="1">
    <location>
        <begin position="1"/>
        <end position="25"/>
    </location>
</feature>
<evidence type="ECO:0000313" key="3">
    <source>
        <dbReference type="Proteomes" id="UP000823674"/>
    </source>
</evidence>
<keyword evidence="3" id="KW-1185">Reference proteome</keyword>
<evidence type="ECO:0000256" key="1">
    <source>
        <dbReference type="SAM" id="MobiDB-lite"/>
    </source>
</evidence>
<reference evidence="2 3" key="1">
    <citation type="submission" date="2021-03" db="EMBL/GenBank/DDBJ databases">
        <authorList>
            <person name="King G.J."/>
            <person name="Bancroft I."/>
            <person name="Baten A."/>
            <person name="Bloomfield J."/>
            <person name="Borpatragohain P."/>
            <person name="He Z."/>
            <person name="Irish N."/>
            <person name="Irwin J."/>
            <person name="Liu K."/>
            <person name="Mauleon R.P."/>
            <person name="Moore J."/>
            <person name="Morris R."/>
            <person name="Ostergaard L."/>
            <person name="Wang B."/>
            <person name="Wells R."/>
        </authorList>
    </citation>
    <scope>NUCLEOTIDE SEQUENCE [LARGE SCALE GENOMIC DNA]</scope>
    <source>
        <strain evidence="2">R-o-18</strain>
        <tissue evidence="2">Leaf</tissue>
    </source>
</reference>
<comment type="caution">
    <text evidence="2">The sequence shown here is derived from an EMBL/GenBank/DDBJ whole genome shotgun (WGS) entry which is preliminary data.</text>
</comment>